<evidence type="ECO:0000256" key="8">
    <source>
        <dbReference type="ARBA" id="ARBA00022842"/>
    </source>
</evidence>
<dbReference type="GO" id="GO:0016740">
    <property type="term" value="F:transferase activity"/>
    <property type="evidence" value="ECO:0007669"/>
    <property type="project" value="UniProtKB-KW"/>
</dbReference>
<evidence type="ECO:0000256" key="3">
    <source>
        <dbReference type="ARBA" id="ARBA00016337"/>
    </source>
</evidence>
<protein>
    <recommendedName>
        <fullName evidence="3">FAD:protein FMN transferase</fullName>
        <ecNumber evidence="2">2.7.1.180</ecNumber>
    </recommendedName>
    <alternativeName>
        <fullName evidence="9">Flavin transferase</fullName>
    </alternativeName>
</protein>
<keyword evidence="6" id="KW-0479">Metal-binding</keyword>
<evidence type="ECO:0000256" key="10">
    <source>
        <dbReference type="ARBA" id="ARBA00048540"/>
    </source>
</evidence>
<evidence type="ECO:0000256" key="5">
    <source>
        <dbReference type="ARBA" id="ARBA00022679"/>
    </source>
</evidence>
<dbReference type="AlphaFoldDB" id="A0A1G6BIE5"/>
<dbReference type="Pfam" id="PF02424">
    <property type="entry name" value="ApbE"/>
    <property type="match status" value="2"/>
</dbReference>
<sequence>MNDYVKISRVLEAMTIPFTLTLVVKDKHEGEVLMEELLSTVQTELNRIEANYSAFLPDSLICRFQTGDKNVLLNSEFQHIFAIVTQAYLQTDGLFNPYYNGVFDPTGFVKGWAVEKIFREKLLPLFQKQTVEALCFNGGGDMQFASKDESNFSWVVGIEDPNDLTKICARLKLKTGAIATSGYSKRGRHIQVSENSQIKQLTIIENNLGDADIYATAGLVANQEQFQNLVHKHQLTGLYVTDQGTHFFKEGVMS</sequence>
<evidence type="ECO:0000313" key="12">
    <source>
        <dbReference type="Proteomes" id="UP000182508"/>
    </source>
</evidence>
<evidence type="ECO:0000256" key="1">
    <source>
        <dbReference type="ARBA" id="ARBA00001946"/>
    </source>
</evidence>
<evidence type="ECO:0000313" key="11">
    <source>
        <dbReference type="EMBL" id="SDB20432.1"/>
    </source>
</evidence>
<keyword evidence="8" id="KW-0460">Magnesium</keyword>
<dbReference type="RefSeq" id="WP_074485911.1">
    <property type="nucleotide sequence ID" value="NZ_FMXP01000012.1"/>
</dbReference>
<evidence type="ECO:0000256" key="2">
    <source>
        <dbReference type="ARBA" id="ARBA00011955"/>
    </source>
</evidence>
<dbReference type="EMBL" id="FMXP01000012">
    <property type="protein sequence ID" value="SDB20432.1"/>
    <property type="molecule type" value="Genomic_DNA"/>
</dbReference>
<dbReference type="Proteomes" id="UP000182508">
    <property type="component" value="Unassembled WGS sequence"/>
</dbReference>
<dbReference type="STRING" id="439219.SAMN02910293_01040"/>
<comment type="cofactor">
    <cofactor evidence="1">
        <name>Mg(2+)</name>
        <dbReference type="ChEBI" id="CHEBI:18420"/>
    </cofactor>
</comment>
<dbReference type="EC" id="2.7.1.180" evidence="2"/>
<organism evidence="11 12">
    <name type="scientific">Streptococcus henryi</name>
    <dbReference type="NCBI Taxonomy" id="439219"/>
    <lineage>
        <taxon>Bacteria</taxon>
        <taxon>Bacillati</taxon>
        <taxon>Bacillota</taxon>
        <taxon>Bacilli</taxon>
        <taxon>Lactobacillales</taxon>
        <taxon>Streptococcaceae</taxon>
        <taxon>Streptococcus</taxon>
    </lineage>
</organism>
<dbReference type="PANTHER" id="PTHR30040">
    <property type="entry name" value="THIAMINE BIOSYNTHESIS LIPOPROTEIN APBE"/>
    <property type="match status" value="1"/>
</dbReference>
<evidence type="ECO:0000256" key="7">
    <source>
        <dbReference type="ARBA" id="ARBA00022827"/>
    </source>
</evidence>
<keyword evidence="11" id="KW-0449">Lipoprotein</keyword>
<dbReference type="SUPFAM" id="SSF143631">
    <property type="entry name" value="ApbE-like"/>
    <property type="match status" value="1"/>
</dbReference>
<keyword evidence="4" id="KW-0285">Flavoprotein</keyword>
<dbReference type="PANTHER" id="PTHR30040:SF2">
    <property type="entry name" value="FAD:PROTEIN FMN TRANSFERASE"/>
    <property type="match status" value="1"/>
</dbReference>
<dbReference type="Gene3D" id="3.10.520.10">
    <property type="entry name" value="ApbE-like domains"/>
    <property type="match status" value="2"/>
</dbReference>
<keyword evidence="7" id="KW-0274">FAD</keyword>
<comment type="catalytic activity">
    <reaction evidence="10">
        <text>L-threonyl-[protein] + FAD = FMN-L-threonyl-[protein] + AMP + H(+)</text>
        <dbReference type="Rhea" id="RHEA:36847"/>
        <dbReference type="Rhea" id="RHEA-COMP:11060"/>
        <dbReference type="Rhea" id="RHEA-COMP:11061"/>
        <dbReference type="ChEBI" id="CHEBI:15378"/>
        <dbReference type="ChEBI" id="CHEBI:30013"/>
        <dbReference type="ChEBI" id="CHEBI:57692"/>
        <dbReference type="ChEBI" id="CHEBI:74257"/>
        <dbReference type="ChEBI" id="CHEBI:456215"/>
        <dbReference type="EC" id="2.7.1.180"/>
    </reaction>
</comment>
<keyword evidence="5" id="KW-0808">Transferase</keyword>
<proteinExistence type="predicted"/>
<keyword evidence="12" id="KW-1185">Reference proteome</keyword>
<reference evidence="11 12" key="1">
    <citation type="submission" date="2016-10" db="EMBL/GenBank/DDBJ databases">
        <authorList>
            <person name="de Groot N.N."/>
        </authorList>
    </citation>
    <scope>NUCLEOTIDE SEQUENCE [LARGE SCALE GENOMIC DNA]</scope>
    <source>
        <strain evidence="11 12">A-4</strain>
    </source>
</reference>
<gene>
    <name evidence="11" type="ORF">SAMN02910293_01040</name>
</gene>
<dbReference type="GO" id="GO:0046872">
    <property type="term" value="F:metal ion binding"/>
    <property type="evidence" value="ECO:0007669"/>
    <property type="project" value="UniProtKB-KW"/>
</dbReference>
<evidence type="ECO:0000256" key="4">
    <source>
        <dbReference type="ARBA" id="ARBA00022630"/>
    </source>
</evidence>
<evidence type="ECO:0000256" key="9">
    <source>
        <dbReference type="ARBA" id="ARBA00031306"/>
    </source>
</evidence>
<dbReference type="InterPro" id="IPR003374">
    <property type="entry name" value="ApbE-like_sf"/>
</dbReference>
<name>A0A1G6BIE5_9STRE</name>
<evidence type="ECO:0000256" key="6">
    <source>
        <dbReference type="ARBA" id="ARBA00022723"/>
    </source>
</evidence>
<dbReference type="InterPro" id="IPR024932">
    <property type="entry name" value="ApbE"/>
</dbReference>
<accession>A0A1G6BIE5</accession>